<keyword evidence="8" id="KW-1185">Reference proteome</keyword>
<feature type="transmembrane region" description="Helical" evidence="6">
    <location>
        <begin position="61"/>
        <end position="83"/>
    </location>
</feature>
<evidence type="ECO:0000313" key="8">
    <source>
        <dbReference type="Proteomes" id="UP000018896"/>
    </source>
</evidence>
<dbReference type="AlphaFoldDB" id="W4QQ46"/>
<gene>
    <name evidence="7" type="ORF">JCM9157_1244</name>
</gene>
<keyword evidence="2" id="KW-1003">Cell membrane</keyword>
<feature type="transmembrane region" description="Helical" evidence="6">
    <location>
        <begin position="5"/>
        <end position="23"/>
    </location>
</feature>
<dbReference type="NCBIfam" id="NF002460">
    <property type="entry name" value="PRK01658.1"/>
    <property type="match status" value="1"/>
</dbReference>
<dbReference type="OrthoDB" id="3176438at2"/>
<evidence type="ECO:0000313" key="7">
    <source>
        <dbReference type="EMBL" id="GAE34201.1"/>
    </source>
</evidence>
<keyword evidence="3 6" id="KW-0812">Transmembrane</keyword>
<dbReference type="RefSeq" id="WP_035662981.1">
    <property type="nucleotide sequence ID" value="NZ_BAUV01000006.1"/>
</dbReference>
<protein>
    <submittedName>
        <fullName evidence="7">Holin-like protein CidA</fullName>
    </submittedName>
</protein>
<dbReference type="STRING" id="1236973.JCM9157_1244"/>
<dbReference type="Pfam" id="PF03788">
    <property type="entry name" value="LrgA"/>
    <property type="match status" value="1"/>
</dbReference>
<dbReference type="EMBL" id="BAUV01000006">
    <property type="protein sequence ID" value="GAE34201.1"/>
    <property type="molecule type" value="Genomic_DNA"/>
</dbReference>
<proteinExistence type="predicted"/>
<organism evidence="7 8">
    <name type="scientific">Halalkalibacter akibai (strain ATCC 43226 / DSM 21942 / CIP 109018 / JCM 9157 / 1139)</name>
    <name type="common">Bacillus akibai</name>
    <dbReference type="NCBI Taxonomy" id="1236973"/>
    <lineage>
        <taxon>Bacteria</taxon>
        <taxon>Bacillati</taxon>
        <taxon>Bacillota</taxon>
        <taxon>Bacilli</taxon>
        <taxon>Bacillales</taxon>
        <taxon>Bacillaceae</taxon>
        <taxon>Halalkalibacter</taxon>
    </lineage>
</organism>
<accession>W4QQ46</accession>
<keyword evidence="5 6" id="KW-0472">Membrane</keyword>
<feature type="transmembrane region" description="Helical" evidence="6">
    <location>
        <begin position="29"/>
        <end position="49"/>
    </location>
</feature>
<evidence type="ECO:0000256" key="6">
    <source>
        <dbReference type="SAM" id="Phobius"/>
    </source>
</evidence>
<reference evidence="7 8" key="1">
    <citation type="journal article" date="2014" name="Genome Announc.">
        <title>Draft Genome Sequences of Three Alkaliphilic Bacillus Strains, Bacillus wakoensis JCM 9140T, Bacillus akibai JCM 9157T, and Bacillus hemicellulosilyticus JCM 9152T.</title>
        <authorList>
            <person name="Yuki M."/>
            <person name="Oshima K."/>
            <person name="Suda W."/>
            <person name="Oshida Y."/>
            <person name="Kitamura K."/>
            <person name="Iida T."/>
            <person name="Hattori M."/>
            <person name="Ohkuma M."/>
        </authorList>
    </citation>
    <scope>NUCLEOTIDE SEQUENCE [LARGE SCALE GENOMIC DNA]</scope>
    <source>
        <strain evidence="7 8">JCM 9157</strain>
    </source>
</reference>
<evidence type="ECO:0000256" key="1">
    <source>
        <dbReference type="ARBA" id="ARBA00004651"/>
    </source>
</evidence>
<evidence type="ECO:0000256" key="4">
    <source>
        <dbReference type="ARBA" id="ARBA00022989"/>
    </source>
</evidence>
<feature type="transmembrane region" description="Helical" evidence="6">
    <location>
        <begin position="89"/>
        <end position="110"/>
    </location>
</feature>
<dbReference type="PANTHER" id="PTHR33931:SF2">
    <property type="entry name" value="HOLIN-LIKE PROTEIN CIDA"/>
    <property type="match status" value="1"/>
</dbReference>
<comment type="subcellular location">
    <subcellularLocation>
        <location evidence="1">Cell membrane</location>
        <topology evidence="1">Multi-pass membrane protein</topology>
    </subcellularLocation>
</comment>
<evidence type="ECO:0000256" key="3">
    <source>
        <dbReference type="ARBA" id="ARBA00022692"/>
    </source>
</evidence>
<sequence length="123" mass="13834">MKFLILLYQIAILTGFYLVGVWIQKFLSLSVPGSMIGMLLLFLALNFKIIPVRFVDAGSTFLIKHLPLLFLPVTVGILLYLDLFAGKGILLIFISLISTIMVMVVTGYIGEKLVKRKEEQNKQ</sequence>
<evidence type="ECO:0000256" key="2">
    <source>
        <dbReference type="ARBA" id="ARBA00022475"/>
    </source>
</evidence>
<dbReference type="InterPro" id="IPR005538">
    <property type="entry name" value="LrgA/CidA"/>
</dbReference>
<dbReference type="GO" id="GO:0005886">
    <property type="term" value="C:plasma membrane"/>
    <property type="evidence" value="ECO:0007669"/>
    <property type="project" value="UniProtKB-SubCell"/>
</dbReference>
<dbReference type="eggNOG" id="COG1380">
    <property type="taxonomic scope" value="Bacteria"/>
</dbReference>
<evidence type="ECO:0000256" key="5">
    <source>
        <dbReference type="ARBA" id="ARBA00023136"/>
    </source>
</evidence>
<keyword evidence="4 6" id="KW-1133">Transmembrane helix</keyword>
<name>W4QQ46_HALA3</name>
<comment type="caution">
    <text evidence="7">The sequence shown here is derived from an EMBL/GenBank/DDBJ whole genome shotgun (WGS) entry which is preliminary data.</text>
</comment>
<dbReference type="PANTHER" id="PTHR33931">
    <property type="entry name" value="HOLIN-LIKE PROTEIN CIDA-RELATED"/>
    <property type="match status" value="1"/>
</dbReference>
<dbReference type="Proteomes" id="UP000018896">
    <property type="component" value="Unassembled WGS sequence"/>
</dbReference>